<protein>
    <recommendedName>
        <fullName evidence="3">Lipoprotein</fullName>
    </recommendedName>
</protein>
<reference evidence="2" key="1">
    <citation type="journal article" date="2019" name="Int. J. Syst. Evol. Microbiol.">
        <title>The Global Catalogue of Microorganisms (GCM) 10K type strain sequencing project: providing services to taxonomists for standard genome sequencing and annotation.</title>
        <authorList>
            <consortium name="The Broad Institute Genomics Platform"/>
            <consortium name="The Broad Institute Genome Sequencing Center for Infectious Disease"/>
            <person name="Wu L."/>
            <person name="Ma J."/>
        </authorList>
    </citation>
    <scope>NUCLEOTIDE SEQUENCE [LARGE SCALE GENOMIC DNA]</scope>
    <source>
        <strain evidence="2">JCM 17633</strain>
    </source>
</reference>
<name>A0ABP8CJQ3_9FLAO</name>
<evidence type="ECO:0008006" key="3">
    <source>
        <dbReference type="Google" id="ProtNLM"/>
    </source>
</evidence>
<comment type="caution">
    <text evidence="1">The sequence shown here is derived from an EMBL/GenBank/DDBJ whole genome shotgun (WGS) entry which is preliminary data.</text>
</comment>
<sequence length="136" mass="15708">MINKLLFLTLILTFISCNNDRPLTEFDFSNIEKITITKKGYNEIPNLANRKVITDSIKITNLINILNKSDQLTDGIISSNKGYIRLELQKINKEEITISNFYSNSNGQIIILEDAKGISRFRNDKFFEEVKFLLND</sequence>
<evidence type="ECO:0000313" key="1">
    <source>
        <dbReference type="EMBL" id="GAA4239865.1"/>
    </source>
</evidence>
<dbReference type="RefSeq" id="WP_344711702.1">
    <property type="nucleotide sequence ID" value="NZ_BAABCB010000001.1"/>
</dbReference>
<keyword evidence="2" id="KW-1185">Reference proteome</keyword>
<proteinExistence type="predicted"/>
<accession>A0ABP8CJQ3</accession>
<gene>
    <name evidence="1" type="ORF">GCM10022292_00050</name>
</gene>
<evidence type="ECO:0000313" key="2">
    <source>
        <dbReference type="Proteomes" id="UP001501682"/>
    </source>
</evidence>
<dbReference type="EMBL" id="BAABCB010000001">
    <property type="protein sequence ID" value="GAA4239865.1"/>
    <property type="molecule type" value="Genomic_DNA"/>
</dbReference>
<dbReference type="PROSITE" id="PS51257">
    <property type="entry name" value="PROKAR_LIPOPROTEIN"/>
    <property type="match status" value="1"/>
</dbReference>
<dbReference type="Proteomes" id="UP001501682">
    <property type="component" value="Unassembled WGS sequence"/>
</dbReference>
<organism evidence="1 2">
    <name type="scientific">Winogradskyella damuponensis</name>
    <dbReference type="NCBI Taxonomy" id="943939"/>
    <lineage>
        <taxon>Bacteria</taxon>
        <taxon>Pseudomonadati</taxon>
        <taxon>Bacteroidota</taxon>
        <taxon>Flavobacteriia</taxon>
        <taxon>Flavobacteriales</taxon>
        <taxon>Flavobacteriaceae</taxon>
        <taxon>Winogradskyella</taxon>
    </lineage>
</organism>